<proteinExistence type="predicted"/>
<reference evidence="2" key="1">
    <citation type="submission" date="2017-09" db="EMBL/GenBank/DDBJ databases">
        <title>The Reconstruction of 2,631 Draft Metagenome-Assembled Genomes from the Global Oceans.</title>
        <authorList>
            <person name="Tully B.J."/>
            <person name="Graham E.D."/>
            <person name="Heidelberg J.F."/>
        </authorList>
    </citation>
    <scope>NUCLEOTIDE SEQUENCE [LARGE SCALE GENOMIC DNA]</scope>
</reference>
<protein>
    <recommendedName>
        <fullName evidence="3">DUF2656 domain-containing protein</fullName>
    </recommendedName>
</protein>
<dbReference type="InterPro" id="IPR020325">
    <property type="entry name" value="Uncharacterised_16.1kDa"/>
</dbReference>
<evidence type="ECO:0000313" key="1">
    <source>
        <dbReference type="EMBL" id="MAH64769.1"/>
    </source>
</evidence>
<dbReference type="Proteomes" id="UP000226525">
    <property type="component" value="Unassembled WGS sequence"/>
</dbReference>
<organism evidence="1 2">
    <name type="scientific">SAR324 cluster bacterium</name>
    <dbReference type="NCBI Taxonomy" id="2024889"/>
    <lineage>
        <taxon>Bacteria</taxon>
        <taxon>Deltaproteobacteria</taxon>
        <taxon>SAR324 cluster</taxon>
    </lineage>
</organism>
<evidence type="ECO:0008006" key="3">
    <source>
        <dbReference type="Google" id="ProtNLM"/>
    </source>
</evidence>
<accession>A0A2D6YNM6</accession>
<gene>
    <name evidence="1" type="ORF">CMN54_15270</name>
</gene>
<name>A0A2D6YNM6_9DELT</name>
<comment type="caution">
    <text evidence="1">The sequence shown here is derived from an EMBL/GenBank/DDBJ whole genome shotgun (WGS) entry which is preliminary data.</text>
</comment>
<dbReference type="AlphaFoldDB" id="A0A2D6YNM6"/>
<sequence length="142" mass="15588">MTTFVLSHNLQIQSPTVPAFELQQLAEGLRRNTSLEISTEVLSHPHWLLSVTSEASPTELAQDLADAWLKLRGEMKHDDNHNILALGGRKDDPASPGSPLKEGFWGVDVVETVDVDTFLKSIDWAGLKATRPADAVFEISNS</sequence>
<dbReference type="Pfam" id="PF10847">
    <property type="entry name" value="DUF2656"/>
    <property type="match status" value="1"/>
</dbReference>
<dbReference type="EMBL" id="NZEX01000187">
    <property type="protein sequence ID" value="MAH64769.1"/>
    <property type="molecule type" value="Genomic_DNA"/>
</dbReference>
<evidence type="ECO:0000313" key="2">
    <source>
        <dbReference type="Proteomes" id="UP000226525"/>
    </source>
</evidence>